<dbReference type="AlphaFoldDB" id="A0A9W7D809"/>
<accession>A0A9W7D809</accession>
<dbReference type="Proteomes" id="UP001165083">
    <property type="component" value="Unassembled WGS sequence"/>
</dbReference>
<sequence>MSSLYEAEVGGARVVHDSASLLYSPKLLPWDLNKKAFKDIHLSSASNAHFSGRGAGDRGTSVVTIELFTDVVERYRASQRMTEACTQERKRTLLKAATNYAGATTKRFAEMIGISS</sequence>
<comment type="caution">
    <text evidence="1">The sequence shown here is derived from an EMBL/GenBank/DDBJ whole genome shotgun (WGS) entry which is preliminary data.</text>
</comment>
<proteinExistence type="predicted"/>
<dbReference type="EMBL" id="BSXW01012417">
    <property type="protein sequence ID" value="GMF64506.1"/>
    <property type="molecule type" value="Genomic_DNA"/>
</dbReference>
<name>A0A9W7D809_9STRA</name>
<keyword evidence="2" id="KW-1185">Reference proteome</keyword>
<protein>
    <submittedName>
        <fullName evidence="1">Unnamed protein product</fullName>
    </submittedName>
</protein>
<reference evidence="1" key="1">
    <citation type="submission" date="2023-04" db="EMBL/GenBank/DDBJ databases">
        <title>Phytophthora lilii NBRC 32176.</title>
        <authorList>
            <person name="Ichikawa N."/>
            <person name="Sato H."/>
            <person name="Tonouchi N."/>
        </authorList>
    </citation>
    <scope>NUCLEOTIDE SEQUENCE</scope>
    <source>
        <strain evidence="1">NBRC 32176</strain>
    </source>
</reference>
<gene>
    <name evidence="1" type="ORF">Plil01_001729900</name>
</gene>
<organism evidence="1 2">
    <name type="scientific">Phytophthora lilii</name>
    <dbReference type="NCBI Taxonomy" id="2077276"/>
    <lineage>
        <taxon>Eukaryota</taxon>
        <taxon>Sar</taxon>
        <taxon>Stramenopiles</taxon>
        <taxon>Oomycota</taxon>
        <taxon>Peronosporomycetes</taxon>
        <taxon>Peronosporales</taxon>
        <taxon>Peronosporaceae</taxon>
        <taxon>Phytophthora</taxon>
    </lineage>
</organism>
<evidence type="ECO:0000313" key="1">
    <source>
        <dbReference type="EMBL" id="GMF64506.1"/>
    </source>
</evidence>
<evidence type="ECO:0000313" key="2">
    <source>
        <dbReference type="Proteomes" id="UP001165083"/>
    </source>
</evidence>